<evidence type="ECO:0000313" key="2">
    <source>
        <dbReference type="Proteomes" id="UP001634394"/>
    </source>
</evidence>
<reference evidence="1 2" key="1">
    <citation type="submission" date="2024-11" db="EMBL/GenBank/DDBJ databases">
        <title>Chromosome-level genome assembly of the freshwater bivalve Anodonta woodiana.</title>
        <authorList>
            <person name="Chen X."/>
        </authorList>
    </citation>
    <scope>NUCLEOTIDE SEQUENCE [LARGE SCALE GENOMIC DNA]</scope>
    <source>
        <strain evidence="1">MN2024</strain>
        <tissue evidence="1">Gills</tissue>
    </source>
</reference>
<dbReference type="AlphaFoldDB" id="A0ABD3VFR5"/>
<dbReference type="Proteomes" id="UP001634394">
    <property type="component" value="Unassembled WGS sequence"/>
</dbReference>
<comment type="caution">
    <text evidence="1">The sequence shown here is derived from an EMBL/GenBank/DDBJ whole genome shotgun (WGS) entry which is preliminary data.</text>
</comment>
<evidence type="ECO:0000313" key="1">
    <source>
        <dbReference type="EMBL" id="KAL3860429.1"/>
    </source>
</evidence>
<name>A0ABD3VFR5_SINWO</name>
<organism evidence="1 2">
    <name type="scientific">Sinanodonta woodiana</name>
    <name type="common">Chinese pond mussel</name>
    <name type="synonym">Anodonta woodiana</name>
    <dbReference type="NCBI Taxonomy" id="1069815"/>
    <lineage>
        <taxon>Eukaryota</taxon>
        <taxon>Metazoa</taxon>
        <taxon>Spiralia</taxon>
        <taxon>Lophotrochozoa</taxon>
        <taxon>Mollusca</taxon>
        <taxon>Bivalvia</taxon>
        <taxon>Autobranchia</taxon>
        <taxon>Heteroconchia</taxon>
        <taxon>Palaeoheterodonta</taxon>
        <taxon>Unionida</taxon>
        <taxon>Unionoidea</taxon>
        <taxon>Unionidae</taxon>
        <taxon>Unioninae</taxon>
        <taxon>Sinanodonta</taxon>
    </lineage>
</organism>
<proteinExistence type="predicted"/>
<protein>
    <submittedName>
        <fullName evidence="1">Uncharacterized protein</fullName>
    </submittedName>
</protein>
<keyword evidence="2" id="KW-1185">Reference proteome</keyword>
<gene>
    <name evidence="1" type="ORF">ACJMK2_010553</name>
</gene>
<accession>A0ABD3VFR5</accession>
<dbReference type="EMBL" id="JBJQND010000012">
    <property type="protein sequence ID" value="KAL3860429.1"/>
    <property type="molecule type" value="Genomic_DNA"/>
</dbReference>
<sequence length="193" mass="22574">MKHAKLERLEEGTKNVQIKRRFMKGKVERDAKIKKRRLMRVEHERKQKELFLRARAILCRDHRELKNMNTKQLLDQIQMWRAISKMCRVKSLDCMKGFTSMSRSLRISCMKKVIIQNHKLDMNTLANINGLNPAGESDWCSSDEETLAMSRPLVFQSSKSHSACTVSTEDLEHKWNSSDEETLDMLQPLALQI</sequence>